<dbReference type="Pfam" id="PF13189">
    <property type="entry name" value="Cytidylate_kin2"/>
    <property type="match status" value="1"/>
</dbReference>
<keyword evidence="1" id="KW-0808">Transferase</keyword>
<protein>
    <submittedName>
        <fullName evidence="1">Uridine kinase</fullName>
    </submittedName>
</protein>
<evidence type="ECO:0000313" key="2">
    <source>
        <dbReference type="Proteomes" id="UP000198228"/>
    </source>
</evidence>
<dbReference type="Gene3D" id="3.40.50.300">
    <property type="entry name" value="P-loop containing nucleotide triphosphate hydrolases"/>
    <property type="match status" value="1"/>
</dbReference>
<dbReference type="RefSeq" id="WP_088963144.1">
    <property type="nucleotide sequence ID" value="NZ_LT607410.1"/>
</dbReference>
<reference evidence="1 2" key="1">
    <citation type="submission" date="2016-06" db="EMBL/GenBank/DDBJ databases">
        <authorList>
            <person name="Kjaerup R.B."/>
            <person name="Dalgaard T.S."/>
            <person name="Juul-Madsen H.R."/>
        </authorList>
    </citation>
    <scope>NUCLEOTIDE SEQUENCE [LARGE SCALE GENOMIC DNA]</scope>
    <source>
        <strain evidence="1 2">DSM 43821</strain>
    </source>
</reference>
<dbReference type="SUPFAM" id="SSF52540">
    <property type="entry name" value="P-loop containing nucleoside triphosphate hydrolases"/>
    <property type="match status" value="1"/>
</dbReference>
<organism evidence="1 2">
    <name type="scientific">Micromonospora purpureochromogenes</name>
    <dbReference type="NCBI Taxonomy" id="47872"/>
    <lineage>
        <taxon>Bacteria</taxon>
        <taxon>Bacillati</taxon>
        <taxon>Actinomycetota</taxon>
        <taxon>Actinomycetes</taxon>
        <taxon>Micromonosporales</taxon>
        <taxon>Micromonosporaceae</taxon>
        <taxon>Micromonospora</taxon>
    </lineage>
</organism>
<dbReference type="GO" id="GO:0016301">
    <property type="term" value="F:kinase activity"/>
    <property type="evidence" value="ECO:0007669"/>
    <property type="project" value="UniProtKB-KW"/>
</dbReference>
<dbReference type="InterPro" id="IPR027417">
    <property type="entry name" value="P-loop_NTPase"/>
</dbReference>
<dbReference type="Proteomes" id="UP000198228">
    <property type="component" value="Chromosome I"/>
</dbReference>
<gene>
    <name evidence="1" type="ORF">GA0074696_4797</name>
</gene>
<proteinExistence type="predicted"/>
<accession>A0A1C4ZRJ8</accession>
<dbReference type="PANTHER" id="PTHR10285">
    <property type="entry name" value="URIDINE KINASE"/>
    <property type="match status" value="1"/>
</dbReference>
<evidence type="ECO:0000313" key="1">
    <source>
        <dbReference type="EMBL" id="SCF35660.1"/>
    </source>
</evidence>
<sequence>MDQGTRHEVLGRLAEAVGSVTAAHPTRVAIDGPPAAGKTTLADELAVVLRTQGRDVIRATIDDFLFPRAQRYPRGEYSAEGCYFDTHDYNALNRVLLDPLGPGGDRRFQHAVYDRTADTALSPPVTTAPADAVLLFDGVFLMRPELIDRWDLRIFVSTALETTVDRAVIRERQVLARAEVERRWRERYIPSQQFYFATVRPTDHVDIIVHNDEPQQPVWETQTH</sequence>
<dbReference type="EMBL" id="LT607410">
    <property type="protein sequence ID" value="SCF35660.1"/>
    <property type="molecule type" value="Genomic_DNA"/>
</dbReference>
<keyword evidence="1" id="KW-0418">Kinase</keyword>
<dbReference type="AlphaFoldDB" id="A0A1C4ZRJ8"/>
<name>A0A1C4ZRJ8_9ACTN</name>